<evidence type="ECO:0000256" key="2">
    <source>
        <dbReference type="ARBA" id="ARBA00022606"/>
    </source>
</evidence>
<evidence type="ECO:0000256" key="9">
    <source>
        <dbReference type="RuleBase" id="RU351113"/>
    </source>
</evidence>
<dbReference type="GO" id="GO:0004984">
    <property type="term" value="F:olfactory receptor activity"/>
    <property type="evidence" value="ECO:0007669"/>
    <property type="project" value="InterPro"/>
</dbReference>
<reference evidence="10" key="2">
    <citation type="journal article" date="2018" name="Front. Physiol.">
        <title>Dynamic Changes in Chemosensory Gene Expression during the Dendrolimus punctatus Mating Process.</title>
        <authorList>
            <person name="Zhang S.F."/>
            <person name="Zhang Z."/>
            <person name="Kong X.B."/>
            <person name="Wang H.B."/>
            <person name="Liu F."/>
        </authorList>
    </citation>
    <scope>NUCLEOTIDE SEQUENCE</scope>
</reference>
<dbReference type="AlphaFoldDB" id="A0A2K8GL47"/>
<evidence type="ECO:0000256" key="7">
    <source>
        <dbReference type="ARBA" id="ARBA00023170"/>
    </source>
</evidence>
<sequence>MEELDFEKLFKLQMVCMKINLCHPDTKINKYWVLKNMIAFTPYTISISLLINCITYCMRRNDYFNAFKSGVPVIFWVSMKLNFFFLIKKRSKLRYLIDCMKDDYSKALAMDNKRREVIEEYSDRGRKVLLFWGYLMVCTVGMFLLKSMFLTVYHSKRNGELRLYSFFDMHYPFNIRELRVYNKLYFFVSYFIEMYFTSKSALIFFCTIPLGPIFMLHICGQLELVKMKFEKVFENDNTDDILKDIVQKLQYIYSFVGEINDCLMFIYEVMLKQNILLLPFTSHAIIQSIKRGEITAEFLGILLQSIITSSIPCYYGDLLMQKGEELRDAAYNCGWECVHKPKARKTLLIIMTRALRPVAIQSIFSTICLDTLTEVYSQGYTIFNLMSAVID</sequence>
<protein>
    <recommendedName>
        <fullName evidence="9">Odorant receptor</fullName>
    </recommendedName>
</protein>
<dbReference type="GO" id="GO:0005549">
    <property type="term" value="F:odorant binding"/>
    <property type="evidence" value="ECO:0007669"/>
    <property type="project" value="InterPro"/>
</dbReference>
<evidence type="ECO:0000256" key="8">
    <source>
        <dbReference type="ARBA" id="ARBA00023224"/>
    </source>
</evidence>
<accession>A0A2K8GL47</accession>
<keyword evidence="6 9" id="KW-0472">Membrane</keyword>
<dbReference type="PANTHER" id="PTHR21137">
    <property type="entry name" value="ODORANT RECEPTOR"/>
    <property type="match status" value="1"/>
</dbReference>
<dbReference type="EMBL" id="KY225505">
    <property type="protein sequence ID" value="ARO70517.1"/>
    <property type="molecule type" value="mRNA"/>
</dbReference>
<comment type="caution">
    <text evidence="9">Lacks conserved residue(s) required for the propagation of feature annotation.</text>
</comment>
<comment type="similarity">
    <text evidence="9">Belongs to the insect chemoreceptor superfamily. Heteromeric odorant receptor channel (TC 1.A.69) family.</text>
</comment>
<proteinExistence type="evidence at transcript level"/>
<evidence type="ECO:0000256" key="1">
    <source>
        <dbReference type="ARBA" id="ARBA00004141"/>
    </source>
</evidence>
<evidence type="ECO:0000256" key="4">
    <source>
        <dbReference type="ARBA" id="ARBA00022725"/>
    </source>
</evidence>
<name>A0A2K8GL47_9NEOP</name>
<feature type="transmembrane region" description="Helical" evidence="9">
    <location>
        <begin position="131"/>
        <end position="153"/>
    </location>
</feature>
<evidence type="ECO:0000313" key="10">
    <source>
        <dbReference type="EMBL" id="ARO70517.1"/>
    </source>
</evidence>
<reference evidence="10" key="1">
    <citation type="submission" date="2016-11" db="EMBL/GenBank/DDBJ databases">
        <authorList>
            <person name="Jaros S."/>
            <person name="Januszkiewicz K."/>
            <person name="Wedrychowicz H."/>
        </authorList>
    </citation>
    <scope>NUCLEOTIDE SEQUENCE</scope>
</reference>
<keyword evidence="4 9" id="KW-0552">Olfaction</keyword>
<keyword evidence="3 9" id="KW-0812">Transmembrane</keyword>
<keyword evidence="7 9" id="KW-0675">Receptor</keyword>
<organism evidence="10">
    <name type="scientific">Dendrolimus punctatus</name>
    <name type="common">masson pine moth</name>
    <dbReference type="NCBI Taxonomy" id="238572"/>
    <lineage>
        <taxon>Eukaryota</taxon>
        <taxon>Metazoa</taxon>
        <taxon>Ecdysozoa</taxon>
        <taxon>Arthropoda</taxon>
        <taxon>Hexapoda</taxon>
        <taxon>Insecta</taxon>
        <taxon>Pterygota</taxon>
        <taxon>Neoptera</taxon>
        <taxon>Endopterygota</taxon>
        <taxon>Lepidoptera</taxon>
        <taxon>Glossata</taxon>
        <taxon>Ditrysia</taxon>
        <taxon>Bombycoidea</taxon>
        <taxon>Lasiocampidae</taxon>
        <taxon>Dendrolimus</taxon>
    </lineage>
</organism>
<comment type="subcellular location">
    <subcellularLocation>
        <location evidence="9">Cell membrane</location>
        <topology evidence="9">Multi-pass membrane protein</topology>
    </subcellularLocation>
    <subcellularLocation>
        <location evidence="1">Membrane</location>
        <topology evidence="1">Multi-pass membrane protein</topology>
    </subcellularLocation>
</comment>
<evidence type="ECO:0000256" key="5">
    <source>
        <dbReference type="ARBA" id="ARBA00022989"/>
    </source>
</evidence>
<dbReference type="GO" id="GO:0005886">
    <property type="term" value="C:plasma membrane"/>
    <property type="evidence" value="ECO:0007669"/>
    <property type="project" value="UniProtKB-SubCell"/>
</dbReference>
<feature type="transmembrane region" description="Helical" evidence="9">
    <location>
        <begin position="70"/>
        <end position="87"/>
    </location>
</feature>
<feature type="transmembrane region" description="Helical" evidence="9">
    <location>
        <begin position="37"/>
        <end position="58"/>
    </location>
</feature>
<dbReference type="Pfam" id="PF02949">
    <property type="entry name" value="7tm_6"/>
    <property type="match status" value="1"/>
</dbReference>
<dbReference type="GO" id="GO:0007165">
    <property type="term" value="P:signal transduction"/>
    <property type="evidence" value="ECO:0007669"/>
    <property type="project" value="UniProtKB-KW"/>
</dbReference>
<dbReference type="InterPro" id="IPR004117">
    <property type="entry name" value="7tm6_olfct_rcpt"/>
</dbReference>
<evidence type="ECO:0000256" key="6">
    <source>
        <dbReference type="ARBA" id="ARBA00023136"/>
    </source>
</evidence>
<evidence type="ECO:0000256" key="3">
    <source>
        <dbReference type="ARBA" id="ARBA00022692"/>
    </source>
</evidence>
<gene>
    <name evidence="10" type="primary">OR46</name>
</gene>
<keyword evidence="8 9" id="KW-0807">Transducer</keyword>
<keyword evidence="2 9" id="KW-0716">Sensory transduction</keyword>
<dbReference type="PANTHER" id="PTHR21137:SF44">
    <property type="entry name" value="ODORANT RECEPTOR 13A-RELATED"/>
    <property type="match status" value="1"/>
</dbReference>
<keyword evidence="5 9" id="KW-1133">Transmembrane helix</keyword>